<proteinExistence type="predicted"/>
<name>A0A0K8PPM6_STRAJ</name>
<dbReference type="Proteomes" id="UP000053859">
    <property type="component" value="Unassembled WGS sequence"/>
</dbReference>
<dbReference type="PATRIC" id="fig|146537.3.peg.4796"/>
<feature type="compositionally biased region" description="Polar residues" evidence="1">
    <location>
        <begin position="1"/>
        <end position="10"/>
    </location>
</feature>
<dbReference type="EMBL" id="DF968309">
    <property type="protein sequence ID" value="GAP49698.1"/>
    <property type="molecule type" value="Genomic_DNA"/>
</dbReference>
<gene>
    <name evidence="2" type="ORF">SAZU_4561</name>
</gene>
<evidence type="ECO:0000256" key="1">
    <source>
        <dbReference type="SAM" id="MobiDB-lite"/>
    </source>
</evidence>
<accession>A0A0K8PPM6</accession>
<dbReference type="AlphaFoldDB" id="A0A0K8PPM6"/>
<reference evidence="2" key="1">
    <citation type="journal article" date="2015" name="Genome Announc.">
        <title>Draft Genome Sequence of Thiostrepton-Producing Streptomyces azureus ATCC 14921.</title>
        <authorList>
            <person name="Sakihara K."/>
            <person name="Maeda J."/>
            <person name="Tashiro K."/>
            <person name="Fujino Y."/>
            <person name="Kuhara S."/>
            <person name="Ohshima T."/>
            <person name="Ogata S."/>
            <person name="Doi K."/>
        </authorList>
    </citation>
    <scope>NUCLEOTIDE SEQUENCE [LARGE SCALE GENOMIC DNA]</scope>
    <source>
        <strain evidence="2">ATCC14921</strain>
    </source>
</reference>
<organism evidence="2 3">
    <name type="scientific">Streptomyces azureus</name>
    <dbReference type="NCBI Taxonomy" id="146537"/>
    <lineage>
        <taxon>Bacteria</taxon>
        <taxon>Bacillati</taxon>
        <taxon>Actinomycetota</taxon>
        <taxon>Actinomycetes</taxon>
        <taxon>Kitasatosporales</taxon>
        <taxon>Streptomycetaceae</taxon>
        <taxon>Streptomyces</taxon>
    </lineage>
</organism>
<evidence type="ECO:0000313" key="2">
    <source>
        <dbReference type="EMBL" id="GAP49698.1"/>
    </source>
</evidence>
<protein>
    <submittedName>
        <fullName evidence="2">Transcriptional regulator, DeoR family</fullName>
    </submittedName>
</protein>
<feature type="region of interest" description="Disordered" evidence="1">
    <location>
        <begin position="1"/>
        <end position="62"/>
    </location>
</feature>
<evidence type="ECO:0000313" key="3">
    <source>
        <dbReference type="Proteomes" id="UP000053859"/>
    </source>
</evidence>
<sequence length="138" mass="14179">MDGNHATPQPSRRHAASGTGRRNDLGAGDCAAPGVVGRITPDARHSLPEAPVPPSFEPRERTVGAPVQVTASTGRAFGKNGQPCPEAVAPGDGVGKGTAPDFVAGGCNAHCTKLKPLTLPGRRDPLALFFVPEEIGRE</sequence>
<feature type="region of interest" description="Disordered" evidence="1">
    <location>
        <begin position="73"/>
        <end position="92"/>
    </location>
</feature>
<keyword evidence="3" id="KW-1185">Reference proteome</keyword>